<accession>A0ABW5WCW9</accession>
<comment type="caution">
    <text evidence="1">The sequence shown here is derived from an EMBL/GenBank/DDBJ whole genome shotgun (WGS) entry which is preliminary data.</text>
</comment>
<dbReference type="InterPro" id="IPR015943">
    <property type="entry name" value="WD40/YVTN_repeat-like_dom_sf"/>
</dbReference>
<dbReference type="EMBL" id="JBHUOF010000021">
    <property type="protein sequence ID" value="MFD2800915.1"/>
    <property type="molecule type" value="Genomic_DNA"/>
</dbReference>
<evidence type="ECO:0000313" key="2">
    <source>
        <dbReference type="Proteomes" id="UP001597478"/>
    </source>
</evidence>
<reference evidence="2" key="1">
    <citation type="journal article" date="2019" name="Int. J. Syst. Evol. Microbiol.">
        <title>The Global Catalogue of Microorganisms (GCM) 10K type strain sequencing project: providing services to taxonomists for standard genome sequencing and annotation.</title>
        <authorList>
            <consortium name="The Broad Institute Genomics Platform"/>
            <consortium name="The Broad Institute Genome Sequencing Center for Infectious Disease"/>
            <person name="Wu L."/>
            <person name="Ma J."/>
        </authorList>
    </citation>
    <scope>NUCLEOTIDE SEQUENCE [LARGE SCALE GENOMIC DNA]</scope>
    <source>
        <strain evidence="2">IBRC-M 10906</strain>
    </source>
</reference>
<dbReference type="PROSITE" id="PS51257">
    <property type="entry name" value="PROKAR_LIPOPROTEIN"/>
    <property type="match status" value="1"/>
</dbReference>
<dbReference type="Gene3D" id="2.130.10.10">
    <property type="entry name" value="YVTN repeat-like/Quinoprotein amine dehydrogenase"/>
    <property type="match status" value="1"/>
</dbReference>
<organism evidence="1 2">
    <name type="scientific">Prauserella oleivorans</name>
    <dbReference type="NCBI Taxonomy" id="1478153"/>
    <lineage>
        <taxon>Bacteria</taxon>
        <taxon>Bacillati</taxon>
        <taxon>Actinomycetota</taxon>
        <taxon>Actinomycetes</taxon>
        <taxon>Pseudonocardiales</taxon>
        <taxon>Pseudonocardiaceae</taxon>
        <taxon>Prauserella</taxon>
    </lineage>
</organism>
<dbReference type="RefSeq" id="WP_377391560.1">
    <property type="nucleotide sequence ID" value="NZ_JBHSAN010000024.1"/>
</dbReference>
<proteinExistence type="predicted"/>
<protein>
    <submittedName>
        <fullName evidence="1">YncE family protein</fullName>
    </submittedName>
</protein>
<keyword evidence="2" id="KW-1185">Reference proteome</keyword>
<gene>
    <name evidence="1" type="ORF">ACFS2C_16105</name>
</gene>
<sequence length="340" mass="35128">MRARDRVRAARRVGLVCLAGVLVLTGCSDTGGGGDALQVVENPTAAVAAPSPAATVRPAGEIVPQSGEITATATMGRTLAVAVADPASVLLYDLDDLRARPTTVPLPGAVEELTPAGDAVVASLPGARTLARIAVPSGEVRTTKVQGKPAGTAVQGGRTLVAVRDRKAVDVLDGDTVSKTITGELYSADDVLVAGGATVVLDKLRTAVFSVDVEEGTIREGLRAGEGATNAVTDSYGRVLVTDTRGDGLLAFSTDPLLLRQRYPVPGGIYGIAYDARRGIAWVTLTGRNQVVGYDVRGGEPTEKFRLPTVRQPNSVTVDQRTSRVIIGSAAGEGIQVITR</sequence>
<dbReference type="Proteomes" id="UP001597478">
    <property type="component" value="Unassembled WGS sequence"/>
</dbReference>
<evidence type="ECO:0000313" key="1">
    <source>
        <dbReference type="EMBL" id="MFD2800915.1"/>
    </source>
</evidence>
<dbReference type="SUPFAM" id="SSF63825">
    <property type="entry name" value="YWTD domain"/>
    <property type="match status" value="1"/>
</dbReference>
<name>A0ABW5WCW9_9PSEU</name>